<keyword evidence="3" id="KW-1185">Reference proteome</keyword>
<comment type="caution">
    <text evidence="2">The sequence shown here is derived from an EMBL/GenBank/DDBJ whole genome shotgun (WGS) entry which is preliminary data.</text>
</comment>
<name>A0ABV7WME8_9MICO</name>
<gene>
    <name evidence="2" type="ORF">ACFOLH_17665</name>
</gene>
<dbReference type="RefSeq" id="WP_340294650.1">
    <property type="nucleotide sequence ID" value="NZ_JBBEOI010000174.1"/>
</dbReference>
<evidence type="ECO:0000313" key="2">
    <source>
        <dbReference type="EMBL" id="MFC3690177.1"/>
    </source>
</evidence>
<feature type="region of interest" description="Disordered" evidence="1">
    <location>
        <begin position="1"/>
        <end position="27"/>
    </location>
</feature>
<reference evidence="3" key="1">
    <citation type="journal article" date="2019" name="Int. J. Syst. Evol. Microbiol.">
        <title>The Global Catalogue of Microorganisms (GCM) 10K type strain sequencing project: providing services to taxonomists for standard genome sequencing and annotation.</title>
        <authorList>
            <consortium name="The Broad Institute Genomics Platform"/>
            <consortium name="The Broad Institute Genome Sequencing Center for Infectious Disease"/>
            <person name="Wu L."/>
            <person name="Ma J."/>
        </authorList>
    </citation>
    <scope>NUCLEOTIDE SEQUENCE [LARGE SCALE GENOMIC DNA]</scope>
    <source>
        <strain evidence="3">NCAIM B.02333</strain>
    </source>
</reference>
<evidence type="ECO:0000313" key="3">
    <source>
        <dbReference type="Proteomes" id="UP001595685"/>
    </source>
</evidence>
<proteinExistence type="predicted"/>
<organism evidence="2 3">
    <name type="scientific">Aquipuribacter hungaricus</name>
    <dbReference type="NCBI Taxonomy" id="545624"/>
    <lineage>
        <taxon>Bacteria</taxon>
        <taxon>Bacillati</taxon>
        <taxon>Actinomycetota</taxon>
        <taxon>Actinomycetes</taxon>
        <taxon>Micrococcales</taxon>
        <taxon>Intrasporangiaceae</taxon>
        <taxon>Aquipuribacter</taxon>
    </lineage>
</organism>
<dbReference type="Proteomes" id="UP001595685">
    <property type="component" value="Unassembled WGS sequence"/>
</dbReference>
<protein>
    <submittedName>
        <fullName evidence="2">Oxidoreductase</fullName>
    </submittedName>
</protein>
<evidence type="ECO:0000256" key="1">
    <source>
        <dbReference type="SAM" id="MobiDB-lite"/>
    </source>
</evidence>
<dbReference type="EMBL" id="JBHRWW010000018">
    <property type="protein sequence ID" value="MFC3690177.1"/>
    <property type="molecule type" value="Genomic_DNA"/>
</dbReference>
<accession>A0ABV7WME8</accession>
<sequence length="122" mass="13521">MGWLSRTFGRQRRSGADATGAGGGRGQAAARLAEDVAHLRDFATTRRGVEFYLEPENDGFDTTLVAVAYDGEWTRRRVASPSAAGKLARSLSLPVYEAGVTGYPRRMKEWSRAHPERKLRPR</sequence>